<accession>A0A375IW10</accession>
<reference evidence="1 2" key="1">
    <citation type="submission" date="2018-01" db="EMBL/GenBank/DDBJ databases">
        <authorList>
            <person name="Gaut B.S."/>
            <person name="Morton B.R."/>
            <person name="Clegg M.T."/>
            <person name="Duvall M.R."/>
        </authorList>
    </citation>
    <scope>NUCLEOTIDE SEQUENCE [LARGE SCALE GENOMIC DNA]</scope>
    <source>
        <strain evidence="1">Cupriavidus taiwanensis LMG 19425</strain>
        <plasmid evidence="2">Plasmid iii</plasmid>
    </source>
</reference>
<dbReference type="AlphaFoldDB" id="A0A375IW10"/>
<keyword evidence="1" id="KW-0614">Plasmid</keyword>
<name>A0A375IW10_9BURK</name>
<dbReference type="Proteomes" id="UP000255505">
    <property type="component" value="Plasmid III"/>
</dbReference>
<gene>
    <name evidence="1" type="ORF">CT19425_P30204</name>
</gene>
<evidence type="ECO:0000313" key="2">
    <source>
        <dbReference type="Proteomes" id="UP000255505"/>
    </source>
</evidence>
<geneLocation type="plasmid" evidence="1">
    <name>III</name>
</geneLocation>
<organism evidence="1 2">
    <name type="scientific">Cupriavidus taiwanensis</name>
    <dbReference type="NCBI Taxonomy" id="164546"/>
    <lineage>
        <taxon>Bacteria</taxon>
        <taxon>Pseudomonadati</taxon>
        <taxon>Pseudomonadota</taxon>
        <taxon>Betaproteobacteria</taxon>
        <taxon>Burkholderiales</taxon>
        <taxon>Burkholderiaceae</taxon>
        <taxon>Cupriavidus</taxon>
    </lineage>
</organism>
<dbReference type="Gene3D" id="3.90.350.10">
    <property type="entry name" value="Transposase Inhibitor Protein From Tn5, Chain A, domain 1"/>
    <property type="match status" value="1"/>
</dbReference>
<sequence>MWAREPKSVDGLPPGIKESTRWIEGHERVAEQAAALPATRLVYVAHRNRTSWALMVKAKELSHPADWLLRSQHNHNTLPGGGKLWDQVTQQF</sequence>
<dbReference type="EMBL" id="LT991978">
    <property type="protein sequence ID" value="SPK77355.1"/>
    <property type="molecule type" value="Genomic_DNA"/>
</dbReference>
<protein>
    <submittedName>
        <fullName evidence="1">Transposase</fullName>
    </submittedName>
</protein>
<dbReference type="SUPFAM" id="SSF53098">
    <property type="entry name" value="Ribonuclease H-like"/>
    <property type="match status" value="1"/>
</dbReference>
<evidence type="ECO:0000313" key="1">
    <source>
        <dbReference type="EMBL" id="SPK77355.1"/>
    </source>
</evidence>
<dbReference type="InterPro" id="IPR012337">
    <property type="entry name" value="RNaseH-like_sf"/>
</dbReference>
<proteinExistence type="predicted"/>